<reference evidence="2 3" key="1">
    <citation type="journal article" date="2023" name="Arcadia Sci">
        <title>De novo assembly of a long-read Amblyomma americanum tick genome.</title>
        <authorList>
            <person name="Chou S."/>
            <person name="Poskanzer K.E."/>
            <person name="Rollins M."/>
            <person name="Thuy-Boun P.S."/>
        </authorList>
    </citation>
    <scope>NUCLEOTIDE SEQUENCE [LARGE SCALE GENOMIC DNA]</scope>
    <source>
        <strain evidence="2">F_SG_1</strain>
        <tissue evidence="2">Salivary glands</tissue>
    </source>
</reference>
<name>A0AAQ4F6U6_AMBAM</name>
<keyword evidence="1" id="KW-0732">Signal</keyword>
<sequence>MPVSLSFLGLTLLIGSIISVAQGIHENQGDARSSDVDPNAVLPPSELIDIAVDVEPPCTYKARVLQCILTPFCNCTFWVNELGYYSEAVWTAELMIIYFLSYREDQVN</sequence>
<proteinExistence type="predicted"/>
<protein>
    <recommendedName>
        <fullName evidence="4">Secreted protein</fullName>
    </recommendedName>
</protein>
<evidence type="ECO:0008006" key="4">
    <source>
        <dbReference type="Google" id="ProtNLM"/>
    </source>
</evidence>
<evidence type="ECO:0000256" key="1">
    <source>
        <dbReference type="SAM" id="SignalP"/>
    </source>
</evidence>
<dbReference type="AlphaFoldDB" id="A0AAQ4F6U6"/>
<evidence type="ECO:0000313" key="2">
    <source>
        <dbReference type="EMBL" id="KAK8782581.1"/>
    </source>
</evidence>
<accession>A0AAQ4F6U6</accession>
<feature type="chain" id="PRO_5042953140" description="Secreted protein" evidence="1">
    <location>
        <begin position="24"/>
        <end position="108"/>
    </location>
</feature>
<evidence type="ECO:0000313" key="3">
    <source>
        <dbReference type="Proteomes" id="UP001321473"/>
    </source>
</evidence>
<gene>
    <name evidence="2" type="ORF">V5799_016078</name>
</gene>
<dbReference type="Proteomes" id="UP001321473">
    <property type="component" value="Unassembled WGS sequence"/>
</dbReference>
<feature type="signal peptide" evidence="1">
    <location>
        <begin position="1"/>
        <end position="23"/>
    </location>
</feature>
<organism evidence="2 3">
    <name type="scientific">Amblyomma americanum</name>
    <name type="common">Lone star tick</name>
    <dbReference type="NCBI Taxonomy" id="6943"/>
    <lineage>
        <taxon>Eukaryota</taxon>
        <taxon>Metazoa</taxon>
        <taxon>Ecdysozoa</taxon>
        <taxon>Arthropoda</taxon>
        <taxon>Chelicerata</taxon>
        <taxon>Arachnida</taxon>
        <taxon>Acari</taxon>
        <taxon>Parasitiformes</taxon>
        <taxon>Ixodida</taxon>
        <taxon>Ixodoidea</taxon>
        <taxon>Ixodidae</taxon>
        <taxon>Amblyomminae</taxon>
        <taxon>Amblyomma</taxon>
    </lineage>
</organism>
<comment type="caution">
    <text evidence="2">The sequence shown here is derived from an EMBL/GenBank/DDBJ whole genome shotgun (WGS) entry which is preliminary data.</text>
</comment>
<keyword evidence="3" id="KW-1185">Reference proteome</keyword>
<dbReference type="EMBL" id="JARKHS020006526">
    <property type="protein sequence ID" value="KAK8782581.1"/>
    <property type="molecule type" value="Genomic_DNA"/>
</dbReference>